<dbReference type="OMA" id="FAINTNK"/>
<dbReference type="OrthoDB" id="21221at2759"/>
<dbReference type="Proteomes" id="UP000000599">
    <property type="component" value="Chromosome G"/>
</dbReference>
<feature type="coiled-coil region" evidence="1">
    <location>
        <begin position="140"/>
        <end position="198"/>
    </location>
</feature>
<feature type="region of interest" description="Disordered" evidence="2">
    <location>
        <begin position="1"/>
        <end position="22"/>
    </location>
</feature>
<proteinExistence type="predicted"/>
<organism evidence="3 4">
    <name type="scientific">Debaryomyces hansenii (strain ATCC 36239 / CBS 767 / BCRC 21394 / JCM 1990 / NBRC 0083 / IGC 2968)</name>
    <name type="common">Yeast</name>
    <name type="synonym">Torulaspora hansenii</name>
    <dbReference type="NCBI Taxonomy" id="284592"/>
    <lineage>
        <taxon>Eukaryota</taxon>
        <taxon>Fungi</taxon>
        <taxon>Dikarya</taxon>
        <taxon>Ascomycota</taxon>
        <taxon>Saccharomycotina</taxon>
        <taxon>Pichiomycetes</taxon>
        <taxon>Debaryomycetaceae</taxon>
        <taxon>Debaryomyces</taxon>
    </lineage>
</organism>
<dbReference type="FunCoup" id="Q6BIA4">
    <property type="interactions" value="43"/>
</dbReference>
<reference evidence="3 4" key="1">
    <citation type="journal article" date="2004" name="Nature">
        <title>Genome evolution in yeasts.</title>
        <authorList>
            <consortium name="Genolevures"/>
            <person name="Dujon B."/>
            <person name="Sherman D."/>
            <person name="Fischer G."/>
            <person name="Durrens P."/>
            <person name="Casaregola S."/>
            <person name="Lafontaine I."/>
            <person name="de Montigny J."/>
            <person name="Marck C."/>
            <person name="Neuveglise C."/>
            <person name="Talla E."/>
            <person name="Goffard N."/>
            <person name="Frangeul L."/>
            <person name="Aigle M."/>
            <person name="Anthouard V."/>
            <person name="Babour A."/>
            <person name="Barbe V."/>
            <person name="Barnay S."/>
            <person name="Blanchin S."/>
            <person name="Beckerich J.M."/>
            <person name="Beyne E."/>
            <person name="Bleykasten C."/>
            <person name="Boisrame A."/>
            <person name="Boyer J."/>
            <person name="Cattolico L."/>
            <person name="Confanioleri F."/>
            <person name="de Daruvar A."/>
            <person name="Despons L."/>
            <person name="Fabre E."/>
            <person name="Fairhead C."/>
            <person name="Ferry-Dumazet H."/>
            <person name="Groppi A."/>
            <person name="Hantraye F."/>
            <person name="Hennequin C."/>
            <person name="Jauniaux N."/>
            <person name="Joyet P."/>
            <person name="Kachouri R."/>
            <person name="Kerrest A."/>
            <person name="Koszul R."/>
            <person name="Lemaire M."/>
            <person name="Lesur I."/>
            <person name="Ma L."/>
            <person name="Muller H."/>
            <person name="Nicaud J.M."/>
            <person name="Nikolski M."/>
            <person name="Oztas S."/>
            <person name="Ozier-Kalogeropoulos O."/>
            <person name="Pellenz S."/>
            <person name="Potier S."/>
            <person name="Richard G.F."/>
            <person name="Straub M.L."/>
            <person name="Suleau A."/>
            <person name="Swennene D."/>
            <person name="Tekaia F."/>
            <person name="Wesolowski-Louvel M."/>
            <person name="Westhof E."/>
            <person name="Wirth B."/>
            <person name="Zeniou-Meyer M."/>
            <person name="Zivanovic I."/>
            <person name="Bolotin-Fukuhara M."/>
            <person name="Thierry A."/>
            <person name="Bouchier C."/>
            <person name="Caudron B."/>
            <person name="Scarpelli C."/>
            <person name="Gaillardin C."/>
            <person name="Weissenbach J."/>
            <person name="Wincker P."/>
            <person name="Souciet J.L."/>
        </authorList>
    </citation>
    <scope>NUCLEOTIDE SEQUENCE [LARGE SCALE GENOMIC DNA]</scope>
    <source>
        <strain evidence="4">ATCC 36239 / CBS 767 / BCRC 21394 / JCM 1990 / NBRC 0083 / IGC 2968</strain>
    </source>
</reference>
<dbReference type="AlphaFoldDB" id="Q6BIA4"/>
<dbReference type="InParanoid" id="Q6BIA4"/>
<evidence type="ECO:0000256" key="1">
    <source>
        <dbReference type="SAM" id="Coils"/>
    </source>
</evidence>
<dbReference type="STRING" id="284592.Q6BIA4"/>
<dbReference type="RefSeq" id="XP_462067.2">
    <property type="nucleotide sequence ID" value="XM_462067.1"/>
</dbReference>
<sequence>MNTSQMNSSIDSSIMSNESSQQSMLTENPSVKFWQTNNYKNSITSPIHLQSPTNFQTGTFQTQPANVEPISNNNSMNVNAPSYVPYNYNNNNYQHYDKYYNNQSCELYDRSSLQNFAINTNKKDKVQEELERTKVDLVIKNQLIKNLSDQLNSLNKLKNVKHSTGNSFKVPQNYYDLFKDLTRTLKDKTVELEETKERLESIVVALSMNNHRSLSVNGEFDEQELAHKIINKLSLLQNENENLLKMISSSNKSSLIIELGLLKNENCQLKEKLKNFEK</sequence>
<dbReference type="KEGG" id="dha:DEHA2G12298g"/>
<keyword evidence="4" id="KW-1185">Reference proteome</keyword>
<evidence type="ECO:0000256" key="2">
    <source>
        <dbReference type="SAM" id="MobiDB-lite"/>
    </source>
</evidence>
<evidence type="ECO:0000313" key="4">
    <source>
        <dbReference type="Proteomes" id="UP000000599"/>
    </source>
</evidence>
<dbReference type="HOGENOM" id="CLU_987354_0_0_1"/>
<accession>Q6BIA4</accession>
<protein>
    <submittedName>
        <fullName evidence="3">DEHA2G12298p</fullName>
    </submittedName>
</protein>
<dbReference type="EMBL" id="CR382139">
    <property type="protein sequence ID" value="CAG90553.2"/>
    <property type="molecule type" value="Genomic_DNA"/>
</dbReference>
<keyword evidence="1" id="KW-0175">Coiled coil</keyword>
<name>Q6BIA4_DEBHA</name>
<dbReference type="VEuPathDB" id="FungiDB:DEHA2G12298g"/>
<gene>
    <name evidence="3" type="ordered locus">DEHA2G12298g</name>
</gene>
<dbReference type="GeneID" id="2904978"/>
<dbReference type="eggNOG" id="ENOG502S20W">
    <property type="taxonomic scope" value="Eukaryota"/>
</dbReference>
<evidence type="ECO:0000313" key="3">
    <source>
        <dbReference type="EMBL" id="CAG90553.2"/>
    </source>
</evidence>